<dbReference type="EMBL" id="BQNB010009610">
    <property type="protein sequence ID" value="GJS65889.1"/>
    <property type="molecule type" value="Genomic_DNA"/>
</dbReference>
<feature type="compositionally biased region" description="Polar residues" evidence="1">
    <location>
        <begin position="73"/>
        <end position="91"/>
    </location>
</feature>
<gene>
    <name evidence="2" type="ORF">Tco_0680453</name>
</gene>
<keyword evidence="3" id="KW-1185">Reference proteome</keyword>
<proteinExistence type="predicted"/>
<reference evidence="2" key="1">
    <citation type="journal article" date="2022" name="Int. J. Mol. Sci.">
        <title>Draft Genome of Tanacetum Coccineum: Genomic Comparison of Closely Related Tanacetum-Family Plants.</title>
        <authorList>
            <person name="Yamashiro T."/>
            <person name="Shiraishi A."/>
            <person name="Nakayama K."/>
            <person name="Satake H."/>
        </authorList>
    </citation>
    <scope>NUCLEOTIDE SEQUENCE</scope>
</reference>
<dbReference type="Proteomes" id="UP001151760">
    <property type="component" value="Unassembled WGS sequence"/>
</dbReference>
<reference evidence="2" key="2">
    <citation type="submission" date="2022-01" db="EMBL/GenBank/DDBJ databases">
        <authorList>
            <person name="Yamashiro T."/>
            <person name="Shiraishi A."/>
            <person name="Satake H."/>
            <person name="Nakayama K."/>
        </authorList>
    </citation>
    <scope>NUCLEOTIDE SEQUENCE</scope>
</reference>
<evidence type="ECO:0000256" key="1">
    <source>
        <dbReference type="SAM" id="MobiDB-lite"/>
    </source>
</evidence>
<evidence type="ECO:0000313" key="2">
    <source>
        <dbReference type="EMBL" id="GJS65889.1"/>
    </source>
</evidence>
<evidence type="ECO:0000313" key="3">
    <source>
        <dbReference type="Proteomes" id="UP001151760"/>
    </source>
</evidence>
<comment type="caution">
    <text evidence="2">The sequence shown here is derived from an EMBL/GenBank/DDBJ whole genome shotgun (WGS) entry which is preliminary data.</text>
</comment>
<name>A0ABQ4XKK7_9ASTR</name>
<accession>A0ABQ4XKK7</accession>
<sequence length="126" mass="13515">MVLVLKAHDAALDDGVSLGKRLDILLDLLAEELQQSRDPNDRPSSQSLGDGVADDAGKKTYEEPANEDERNGYANSTNRDSTVSPSISTAGKSFVNGDDLPTDPLMPNLEDTTDLLNTKLFLVVGI</sequence>
<protein>
    <submittedName>
        <fullName evidence="2">Uncharacterized protein</fullName>
    </submittedName>
</protein>
<feature type="region of interest" description="Disordered" evidence="1">
    <location>
        <begin position="34"/>
        <end position="105"/>
    </location>
</feature>
<feature type="compositionally biased region" description="Basic and acidic residues" evidence="1">
    <location>
        <begin position="55"/>
        <end position="71"/>
    </location>
</feature>
<organism evidence="2 3">
    <name type="scientific">Tanacetum coccineum</name>
    <dbReference type="NCBI Taxonomy" id="301880"/>
    <lineage>
        <taxon>Eukaryota</taxon>
        <taxon>Viridiplantae</taxon>
        <taxon>Streptophyta</taxon>
        <taxon>Embryophyta</taxon>
        <taxon>Tracheophyta</taxon>
        <taxon>Spermatophyta</taxon>
        <taxon>Magnoliopsida</taxon>
        <taxon>eudicotyledons</taxon>
        <taxon>Gunneridae</taxon>
        <taxon>Pentapetalae</taxon>
        <taxon>asterids</taxon>
        <taxon>campanulids</taxon>
        <taxon>Asterales</taxon>
        <taxon>Asteraceae</taxon>
        <taxon>Asteroideae</taxon>
        <taxon>Anthemideae</taxon>
        <taxon>Anthemidinae</taxon>
        <taxon>Tanacetum</taxon>
    </lineage>
</organism>